<sequence>MNNKVLSMTMALPIVFIQVCQSFTSYQASSLNTSPFFIFSGRITQITFNIKDKSPFLLAARDDKKKECRWVGSCDDEVTSK</sequence>
<organism evidence="1 2">
    <name type="scientific">Limnofasciculus baicalensis BBK-W-15</name>
    <dbReference type="NCBI Taxonomy" id="2699891"/>
    <lineage>
        <taxon>Bacteria</taxon>
        <taxon>Bacillati</taxon>
        <taxon>Cyanobacteriota</taxon>
        <taxon>Cyanophyceae</taxon>
        <taxon>Coleofasciculales</taxon>
        <taxon>Coleofasciculaceae</taxon>
        <taxon>Limnofasciculus</taxon>
        <taxon>Limnofasciculus baicalensis</taxon>
    </lineage>
</organism>
<accession>A0AAE3GPY2</accession>
<reference evidence="1" key="1">
    <citation type="submission" date="2022-06" db="EMBL/GenBank/DDBJ databases">
        <title>New cyanobacteria of genus Symplocastrum in benthos of Lake Baikal.</title>
        <authorList>
            <person name="Sorokovikova E."/>
            <person name="Tikhonova I."/>
            <person name="Krasnopeev A."/>
            <person name="Evseev P."/>
            <person name="Gladkikh A."/>
            <person name="Belykh O."/>
        </authorList>
    </citation>
    <scope>NUCLEOTIDE SEQUENCE</scope>
    <source>
        <strain evidence="1">BBK-W-15</strain>
    </source>
</reference>
<dbReference type="EMBL" id="JAMZMM010000063">
    <property type="protein sequence ID" value="MCP2728590.1"/>
    <property type="molecule type" value="Genomic_DNA"/>
</dbReference>
<dbReference type="RefSeq" id="WP_254011384.1">
    <property type="nucleotide sequence ID" value="NZ_JAMZMM010000063.1"/>
</dbReference>
<dbReference type="AlphaFoldDB" id="A0AAE3GPY2"/>
<protein>
    <submittedName>
        <fullName evidence="1">Uncharacterized protein</fullName>
    </submittedName>
</protein>
<keyword evidence="2" id="KW-1185">Reference proteome</keyword>
<gene>
    <name evidence="1" type="ORF">NJ959_08915</name>
</gene>
<comment type="caution">
    <text evidence="1">The sequence shown here is derived from an EMBL/GenBank/DDBJ whole genome shotgun (WGS) entry which is preliminary data.</text>
</comment>
<proteinExistence type="predicted"/>
<evidence type="ECO:0000313" key="1">
    <source>
        <dbReference type="EMBL" id="MCP2728590.1"/>
    </source>
</evidence>
<dbReference type="Proteomes" id="UP001204953">
    <property type="component" value="Unassembled WGS sequence"/>
</dbReference>
<evidence type="ECO:0000313" key="2">
    <source>
        <dbReference type="Proteomes" id="UP001204953"/>
    </source>
</evidence>
<name>A0AAE3GPY2_9CYAN</name>